<evidence type="ECO:0000259" key="12">
    <source>
        <dbReference type="PROSITE" id="PS50106"/>
    </source>
</evidence>
<dbReference type="AlphaFoldDB" id="A0A7D4B9U4"/>
<evidence type="ECO:0000256" key="3">
    <source>
        <dbReference type="ARBA" id="ARBA00007931"/>
    </source>
</evidence>
<evidence type="ECO:0000256" key="11">
    <source>
        <dbReference type="RuleBase" id="RU362031"/>
    </source>
</evidence>
<keyword evidence="9 11" id="KW-0482">Metalloprotease</keyword>
<feature type="transmembrane region" description="Helical" evidence="11">
    <location>
        <begin position="12"/>
        <end position="32"/>
    </location>
</feature>
<reference evidence="13 14" key="1">
    <citation type="submission" date="2019-07" db="EMBL/GenBank/DDBJ databases">
        <title>Thalassofilum flectens gen. nov., sp. nov., a novel moderate thermophilic anaerobe from a shallow sea hot spring in Kunashir Island (Russia), representing a new family in the order Bacteroidales, and proposal of Thalassofilacea fam. nov.</title>
        <authorList>
            <person name="Kochetkova T.V."/>
            <person name="Podosokorskaya O.A."/>
            <person name="Novikov A."/>
            <person name="Elcheninov A.G."/>
            <person name="Toshchakov S.V."/>
            <person name="Kublanov I.V."/>
        </authorList>
    </citation>
    <scope>NUCLEOTIDE SEQUENCE [LARGE SCALE GENOMIC DNA]</scope>
    <source>
        <strain evidence="13 14">38-H</strain>
    </source>
</reference>
<evidence type="ECO:0000256" key="8">
    <source>
        <dbReference type="ARBA" id="ARBA00022989"/>
    </source>
</evidence>
<evidence type="ECO:0000256" key="1">
    <source>
        <dbReference type="ARBA" id="ARBA00001947"/>
    </source>
</evidence>
<dbReference type="InterPro" id="IPR008915">
    <property type="entry name" value="Peptidase_M50"/>
</dbReference>
<dbReference type="Pfam" id="PF02163">
    <property type="entry name" value="Peptidase_M50"/>
    <property type="match status" value="1"/>
</dbReference>
<dbReference type="PROSITE" id="PS50106">
    <property type="entry name" value="PDZ"/>
    <property type="match status" value="1"/>
</dbReference>
<dbReference type="InterPro" id="IPR041489">
    <property type="entry name" value="PDZ_6"/>
</dbReference>
<organism evidence="13 14">
    <name type="scientific">Tenuifilum thalassicum</name>
    <dbReference type="NCBI Taxonomy" id="2590900"/>
    <lineage>
        <taxon>Bacteria</taxon>
        <taxon>Pseudomonadati</taxon>
        <taxon>Bacteroidota</taxon>
        <taxon>Bacteroidia</taxon>
        <taxon>Bacteroidales</taxon>
        <taxon>Tenuifilaceae</taxon>
        <taxon>Tenuifilum</taxon>
    </lineage>
</organism>
<dbReference type="CDD" id="cd06163">
    <property type="entry name" value="S2P-M50_PDZ_RseP-like"/>
    <property type="match status" value="1"/>
</dbReference>
<keyword evidence="14" id="KW-1185">Reference proteome</keyword>
<dbReference type="InterPro" id="IPR036034">
    <property type="entry name" value="PDZ_sf"/>
</dbReference>
<dbReference type="SMART" id="SM00228">
    <property type="entry name" value="PDZ"/>
    <property type="match status" value="2"/>
</dbReference>
<proteinExistence type="inferred from homology"/>
<dbReference type="PANTHER" id="PTHR42837">
    <property type="entry name" value="REGULATOR OF SIGMA-E PROTEASE RSEP"/>
    <property type="match status" value="1"/>
</dbReference>
<keyword evidence="7 11" id="KW-0862">Zinc</keyword>
<dbReference type="InterPro" id="IPR001478">
    <property type="entry name" value="PDZ"/>
</dbReference>
<evidence type="ECO:0000256" key="7">
    <source>
        <dbReference type="ARBA" id="ARBA00022833"/>
    </source>
</evidence>
<keyword evidence="8 11" id="KW-1133">Transmembrane helix</keyword>
<evidence type="ECO:0000256" key="2">
    <source>
        <dbReference type="ARBA" id="ARBA00004141"/>
    </source>
</evidence>
<feature type="transmembrane region" description="Helical" evidence="11">
    <location>
        <begin position="372"/>
        <end position="398"/>
    </location>
</feature>
<dbReference type="KEGG" id="ttz:FHG85_01205"/>
<dbReference type="CDD" id="cd23081">
    <property type="entry name" value="cpPDZ_EcRseP-like"/>
    <property type="match status" value="1"/>
</dbReference>
<dbReference type="SUPFAM" id="SSF50156">
    <property type="entry name" value="PDZ domain-like"/>
    <property type="match status" value="2"/>
</dbReference>
<comment type="cofactor">
    <cofactor evidence="1 11">
        <name>Zn(2+)</name>
        <dbReference type="ChEBI" id="CHEBI:29105"/>
    </cofactor>
</comment>
<evidence type="ECO:0000256" key="6">
    <source>
        <dbReference type="ARBA" id="ARBA00022801"/>
    </source>
</evidence>
<feature type="domain" description="PDZ" evidence="12">
    <location>
        <begin position="220"/>
        <end position="275"/>
    </location>
</feature>
<evidence type="ECO:0000313" key="13">
    <source>
        <dbReference type="EMBL" id="QKG78940.1"/>
    </source>
</evidence>
<feature type="transmembrane region" description="Helical" evidence="11">
    <location>
        <begin position="410"/>
        <end position="431"/>
    </location>
</feature>
<sequence length="439" mass="49589">MEIIVKAGQFFLSLSILVILHELGHFTFAKLFKTRVEKFYLFFDPWFSLFKIKRGETEYGVGWLPLGGYVKISGMIDESMDKEQLKQPPQPWEFRSKPAWQRLFIMIGGVLVNVVLALFIYSAVLYTWGEEYLPTRNVKYGVTCDSLALKLGFRNGDKILTVGGNEVENFQLIAHDILLNEDRNVKVLRGNDTVTISISEVYVSQLIKNPIIFYPRFPFIVDEIKKGEPAEKAGLVKGDKLVAINGRPAVFFDEFKDSLARYKGKKLDLTVERNGQPVDVVVNVPETGVVGVYPLTDISNFFELSHNEYTLVQAIPAGIKKGVSTIKSYLKQLKLIFTPKTKAYESVGGFITIGKIFPATWDWQSFWNLTAFLSIILAIMNILPIPALDGGHVMFLVYEIITGRKPGDKFLEYAQMVGMLILLALLLYANINDIVKLFG</sequence>
<dbReference type="GO" id="GO:0046872">
    <property type="term" value="F:metal ion binding"/>
    <property type="evidence" value="ECO:0007669"/>
    <property type="project" value="UniProtKB-KW"/>
</dbReference>
<gene>
    <name evidence="13" type="primary">rseP</name>
    <name evidence="13" type="ORF">FHG85_01205</name>
</gene>
<keyword evidence="6 11" id="KW-0378">Hydrolase</keyword>
<dbReference type="InterPro" id="IPR004387">
    <property type="entry name" value="Pept_M50_Zn"/>
</dbReference>
<keyword evidence="11" id="KW-0479">Metal-binding</keyword>
<evidence type="ECO:0000313" key="14">
    <source>
        <dbReference type="Proteomes" id="UP000500961"/>
    </source>
</evidence>
<dbReference type="Pfam" id="PF17820">
    <property type="entry name" value="PDZ_6"/>
    <property type="match status" value="1"/>
</dbReference>
<evidence type="ECO:0000256" key="9">
    <source>
        <dbReference type="ARBA" id="ARBA00023049"/>
    </source>
</evidence>
<dbReference type="EC" id="3.4.24.-" evidence="11"/>
<dbReference type="GO" id="GO:0006508">
    <property type="term" value="P:proteolysis"/>
    <property type="evidence" value="ECO:0007669"/>
    <property type="project" value="UniProtKB-KW"/>
</dbReference>
<dbReference type="GO" id="GO:0004222">
    <property type="term" value="F:metalloendopeptidase activity"/>
    <property type="evidence" value="ECO:0007669"/>
    <property type="project" value="InterPro"/>
</dbReference>
<dbReference type="EMBL" id="CP041345">
    <property type="protein sequence ID" value="QKG78940.1"/>
    <property type="molecule type" value="Genomic_DNA"/>
</dbReference>
<dbReference type="NCBIfam" id="TIGR00054">
    <property type="entry name" value="RIP metalloprotease RseP"/>
    <property type="match status" value="1"/>
</dbReference>
<name>A0A7D4B9U4_9BACT</name>
<protein>
    <recommendedName>
        <fullName evidence="11">Zinc metalloprotease</fullName>
        <ecNumber evidence="11">3.4.24.-</ecNumber>
    </recommendedName>
</protein>
<evidence type="ECO:0000256" key="10">
    <source>
        <dbReference type="ARBA" id="ARBA00023136"/>
    </source>
</evidence>
<keyword evidence="5 11" id="KW-0812">Transmembrane</keyword>
<keyword evidence="10 11" id="KW-0472">Membrane</keyword>
<dbReference type="GO" id="GO:0016020">
    <property type="term" value="C:membrane"/>
    <property type="evidence" value="ECO:0007669"/>
    <property type="project" value="UniProtKB-SubCell"/>
</dbReference>
<dbReference type="Proteomes" id="UP000500961">
    <property type="component" value="Chromosome"/>
</dbReference>
<keyword evidence="4 13" id="KW-0645">Protease</keyword>
<comment type="similarity">
    <text evidence="3 11">Belongs to the peptidase M50B family.</text>
</comment>
<comment type="subcellular location">
    <subcellularLocation>
        <location evidence="2">Membrane</location>
        <topology evidence="2">Multi-pass membrane protein</topology>
    </subcellularLocation>
</comment>
<evidence type="ECO:0000256" key="5">
    <source>
        <dbReference type="ARBA" id="ARBA00022692"/>
    </source>
</evidence>
<dbReference type="Gene3D" id="2.30.42.10">
    <property type="match status" value="2"/>
</dbReference>
<accession>A0A7D4B9U4</accession>
<feature type="transmembrane region" description="Helical" evidence="11">
    <location>
        <begin position="103"/>
        <end position="128"/>
    </location>
</feature>
<dbReference type="RefSeq" id="WP_173072456.1">
    <property type="nucleotide sequence ID" value="NZ_CP041345.1"/>
</dbReference>
<evidence type="ECO:0000256" key="4">
    <source>
        <dbReference type="ARBA" id="ARBA00022670"/>
    </source>
</evidence>
<dbReference type="PANTHER" id="PTHR42837:SF2">
    <property type="entry name" value="MEMBRANE METALLOPROTEASE ARASP2, CHLOROPLASTIC-RELATED"/>
    <property type="match status" value="1"/>
</dbReference>